<dbReference type="PANTHER" id="PTHR18895">
    <property type="entry name" value="HEMK METHYLTRANSFERASE"/>
    <property type="match status" value="1"/>
</dbReference>
<organism evidence="8 9">
    <name type="scientific">Ciceribacter ferrooxidans</name>
    <dbReference type="NCBI Taxonomy" id="2509717"/>
    <lineage>
        <taxon>Bacteria</taxon>
        <taxon>Pseudomonadati</taxon>
        <taxon>Pseudomonadota</taxon>
        <taxon>Alphaproteobacteria</taxon>
        <taxon>Hyphomicrobiales</taxon>
        <taxon>Rhizobiaceae</taxon>
        <taxon>Ciceribacter</taxon>
    </lineage>
</organism>
<accession>A0A4Q2SHW0</accession>
<comment type="caution">
    <text evidence="8">The sequence shown here is derived from an EMBL/GenBank/DDBJ whole genome shotgun (WGS) entry which is preliminary data.</text>
</comment>
<dbReference type="InterPro" id="IPR050320">
    <property type="entry name" value="N5-glutamine_MTase"/>
</dbReference>
<dbReference type="CDD" id="cd02440">
    <property type="entry name" value="AdoMet_MTases"/>
    <property type="match status" value="1"/>
</dbReference>
<reference evidence="8 9" key="1">
    <citation type="submission" date="2019-01" db="EMBL/GenBank/DDBJ databases">
        <authorList>
            <person name="Deng T."/>
        </authorList>
    </citation>
    <scope>NUCLEOTIDE SEQUENCE [LARGE SCALE GENOMIC DNA]</scope>
    <source>
        <strain evidence="8 9">F8825</strain>
    </source>
</reference>
<comment type="similarity">
    <text evidence="5">Belongs to the protein N5-glutamine methyltransferase family. PrmC subfamily.</text>
</comment>
<dbReference type="NCBIfam" id="TIGR00536">
    <property type="entry name" value="hemK_fam"/>
    <property type="match status" value="1"/>
</dbReference>
<dbReference type="Gene3D" id="3.40.50.150">
    <property type="entry name" value="Vaccinia Virus protein VP39"/>
    <property type="match status" value="1"/>
</dbReference>
<dbReference type="OrthoDB" id="9800643at2"/>
<keyword evidence="3 5" id="KW-0949">S-adenosyl-L-methionine</keyword>
<comment type="catalytic activity">
    <reaction evidence="4 5">
        <text>L-glutaminyl-[peptide chain release factor] + S-adenosyl-L-methionine = N(5)-methyl-L-glutaminyl-[peptide chain release factor] + S-adenosyl-L-homocysteine + H(+)</text>
        <dbReference type="Rhea" id="RHEA:42896"/>
        <dbReference type="Rhea" id="RHEA-COMP:10271"/>
        <dbReference type="Rhea" id="RHEA-COMP:10272"/>
        <dbReference type="ChEBI" id="CHEBI:15378"/>
        <dbReference type="ChEBI" id="CHEBI:30011"/>
        <dbReference type="ChEBI" id="CHEBI:57856"/>
        <dbReference type="ChEBI" id="CHEBI:59789"/>
        <dbReference type="ChEBI" id="CHEBI:61891"/>
        <dbReference type="EC" id="2.1.1.297"/>
    </reaction>
</comment>
<dbReference type="HAMAP" id="MF_02126">
    <property type="entry name" value="RF_methyltr_PrmC"/>
    <property type="match status" value="1"/>
</dbReference>
<feature type="binding site" evidence="5">
    <location>
        <position position="181"/>
    </location>
    <ligand>
        <name>S-adenosyl-L-methionine</name>
        <dbReference type="ChEBI" id="CHEBI:59789"/>
    </ligand>
</feature>
<dbReference type="Gene3D" id="1.10.8.10">
    <property type="entry name" value="DNA helicase RuvA subunit, C-terminal domain"/>
    <property type="match status" value="1"/>
</dbReference>
<dbReference type="InterPro" id="IPR040758">
    <property type="entry name" value="PrmC_N"/>
</dbReference>
<keyword evidence="1 5" id="KW-0489">Methyltransferase</keyword>
<proteinExistence type="inferred from homology"/>
<feature type="domain" description="Release factor glutamine methyltransferase N-terminal" evidence="7">
    <location>
        <begin position="11"/>
        <end position="80"/>
    </location>
</feature>
<evidence type="ECO:0000256" key="4">
    <source>
        <dbReference type="ARBA" id="ARBA00048391"/>
    </source>
</evidence>
<dbReference type="InterPro" id="IPR019874">
    <property type="entry name" value="RF_methyltr_PrmC"/>
</dbReference>
<evidence type="ECO:0000313" key="8">
    <source>
        <dbReference type="EMBL" id="RYC04481.1"/>
    </source>
</evidence>
<keyword evidence="9" id="KW-1185">Reference proteome</keyword>
<dbReference type="SUPFAM" id="SSF53335">
    <property type="entry name" value="S-adenosyl-L-methionine-dependent methyltransferases"/>
    <property type="match status" value="1"/>
</dbReference>
<name>A0A4Q2SHW0_9HYPH</name>
<evidence type="ECO:0000256" key="1">
    <source>
        <dbReference type="ARBA" id="ARBA00022603"/>
    </source>
</evidence>
<dbReference type="Proteomes" id="UP000291088">
    <property type="component" value="Unassembled WGS sequence"/>
</dbReference>
<protein>
    <recommendedName>
        <fullName evidence="5">Release factor glutamine methyltransferase</fullName>
        <shortName evidence="5">RF MTase</shortName>
        <ecNumber evidence="5">2.1.1.297</ecNumber>
    </recommendedName>
    <alternativeName>
        <fullName evidence="5">N5-glutamine methyltransferase PrmC</fullName>
    </alternativeName>
    <alternativeName>
        <fullName evidence="5">Protein-(glutamine-N5) MTase PrmC</fullName>
    </alternativeName>
    <alternativeName>
        <fullName evidence="5">Protein-glutamine N-methyltransferase PrmC</fullName>
    </alternativeName>
</protein>
<keyword evidence="2 5" id="KW-0808">Transferase</keyword>
<dbReference type="InterPro" id="IPR007848">
    <property type="entry name" value="Small_mtfrase_dom"/>
</dbReference>
<feature type="domain" description="Methyltransferase small" evidence="6">
    <location>
        <begin position="115"/>
        <end position="198"/>
    </location>
</feature>
<sequence length="294" mass="31579">MIGDRDTATALIAEARRRFAEASLADPATDARVLVAGVLGLSLSDVLMRGDVAVSRKEAEQVREAISRRCKREPVHRILGRRAFYGLDLQLSPATLEPRPDTEILVDSVLPHLKRTIAEKGSARLLDLGVGTGAIALALLKECPQARAVGSDISEEALSTAERNAHINGVAERFETVRSAWFACIEGRFDIIVSNPPYIPTGVVAELDPEVRDYDPLAALDGGQDGLDAYRALSAGAGNFLEPGGLVAVEIGYDQKNSVTALFEAAGFCLIEARRDYGGNDRVLLFTTRNCCAC</sequence>
<dbReference type="InterPro" id="IPR002052">
    <property type="entry name" value="DNA_methylase_N6_adenine_CS"/>
</dbReference>
<feature type="binding site" evidence="5">
    <location>
        <position position="152"/>
    </location>
    <ligand>
        <name>S-adenosyl-L-methionine</name>
        <dbReference type="ChEBI" id="CHEBI:59789"/>
    </ligand>
</feature>
<dbReference type="Pfam" id="PF17827">
    <property type="entry name" value="PrmC_N"/>
    <property type="match status" value="1"/>
</dbReference>
<dbReference type="RefSeq" id="WP_129333782.1">
    <property type="nucleotide sequence ID" value="NZ_SDVB01000311.1"/>
</dbReference>
<dbReference type="InterPro" id="IPR029063">
    <property type="entry name" value="SAM-dependent_MTases_sf"/>
</dbReference>
<dbReference type="EC" id="2.1.1.297" evidence="5"/>
<evidence type="ECO:0000259" key="6">
    <source>
        <dbReference type="Pfam" id="PF05175"/>
    </source>
</evidence>
<feature type="binding site" evidence="5">
    <location>
        <begin position="195"/>
        <end position="198"/>
    </location>
    <ligand>
        <name>substrate</name>
    </ligand>
</feature>
<gene>
    <name evidence="5 8" type="primary">prmC</name>
    <name evidence="8" type="ORF">EUU22_20140</name>
</gene>
<dbReference type="InterPro" id="IPR004556">
    <property type="entry name" value="HemK-like"/>
</dbReference>
<dbReference type="GO" id="GO:0102559">
    <property type="term" value="F:peptide chain release factor N(5)-glutamine methyltransferase activity"/>
    <property type="evidence" value="ECO:0007669"/>
    <property type="project" value="UniProtKB-EC"/>
</dbReference>
<dbReference type="NCBIfam" id="TIGR03534">
    <property type="entry name" value="RF_mod_PrmC"/>
    <property type="match status" value="1"/>
</dbReference>
<evidence type="ECO:0000259" key="7">
    <source>
        <dbReference type="Pfam" id="PF17827"/>
    </source>
</evidence>
<feature type="binding site" evidence="5">
    <location>
        <begin position="129"/>
        <end position="133"/>
    </location>
    <ligand>
        <name>S-adenosyl-L-methionine</name>
        <dbReference type="ChEBI" id="CHEBI:59789"/>
    </ligand>
</feature>
<dbReference type="GO" id="GO:0032259">
    <property type="term" value="P:methylation"/>
    <property type="evidence" value="ECO:0007669"/>
    <property type="project" value="UniProtKB-KW"/>
</dbReference>
<dbReference type="PANTHER" id="PTHR18895:SF74">
    <property type="entry name" value="MTRF1L RELEASE FACTOR GLUTAMINE METHYLTRANSFERASE"/>
    <property type="match status" value="1"/>
</dbReference>
<comment type="function">
    <text evidence="5">Methylates the class 1 translation termination release factors RF1/PrfA and RF2/PrfB on the glutamine residue of the universally conserved GGQ motif.</text>
</comment>
<evidence type="ECO:0000256" key="5">
    <source>
        <dbReference type="HAMAP-Rule" id="MF_02126"/>
    </source>
</evidence>
<evidence type="ECO:0000313" key="9">
    <source>
        <dbReference type="Proteomes" id="UP000291088"/>
    </source>
</evidence>
<dbReference type="Pfam" id="PF05175">
    <property type="entry name" value="MTS"/>
    <property type="match status" value="1"/>
</dbReference>
<dbReference type="GO" id="GO:0003676">
    <property type="term" value="F:nucleic acid binding"/>
    <property type="evidence" value="ECO:0007669"/>
    <property type="project" value="InterPro"/>
</dbReference>
<dbReference type="EMBL" id="SDVB01000311">
    <property type="protein sequence ID" value="RYC04481.1"/>
    <property type="molecule type" value="Genomic_DNA"/>
</dbReference>
<evidence type="ECO:0000256" key="3">
    <source>
        <dbReference type="ARBA" id="ARBA00022691"/>
    </source>
</evidence>
<dbReference type="AlphaFoldDB" id="A0A4Q2SHW0"/>
<evidence type="ECO:0000256" key="2">
    <source>
        <dbReference type="ARBA" id="ARBA00022679"/>
    </source>
</evidence>
<feature type="binding site" evidence="5">
    <location>
        <position position="195"/>
    </location>
    <ligand>
        <name>S-adenosyl-L-methionine</name>
        <dbReference type="ChEBI" id="CHEBI:59789"/>
    </ligand>
</feature>
<dbReference type="PROSITE" id="PS00092">
    <property type="entry name" value="N6_MTASE"/>
    <property type="match status" value="1"/>
</dbReference>